<dbReference type="EMBL" id="DSBX01000094">
    <property type="protein sequence ID" value="HDQ99134.1"/>
    <property type="molecule type" value="Genomic_DNA"/>
</dbReference>
<dbReference type="NCBIfam" id="TIGR04183">
    <property type="entry name" value="Por_Secre_tail"/>
    <property type="match status" value="1"/>
</dbReference>
<organism evidence="3">
    <name type="scientific">candidate division WOR-3 bacterium</name>
    <dbReference type="NCBI Taxonomy" id="2052148"/>
    <lineage>
        <taxon>Bacteria</taxon>
        <taxon>Bacteria division WOR-3</taxon>
    </lineage>
</organism>
<protein>
    <submittedName>
        <fullName evidence="3">T9SS type A sorting domain-containing protein</fullName>
    </submittedName>
</protein>
<accession>A0A7V0T4L6</accession>
<dbReference type="Pfam" id="PF13860">
    <property type="entry name" value="FlgD_ig"/>
    <property type="match status" value="1"/>
</dbReference>
<dbReference type="InterPro" id="IPR025965">
    <property type="entry name" value="FlgD/Vpr_Ig-like"/>
</dbReference>
<feature type="signal peptide" evidence="1">
    <location>
        <begin position="1"/>
        <end position="18"/>
    </location>
</feature>
<keyword evidence="1" id="KW-0732">Signal</keyword>
<feature type="chain" id="PRO_5031446267" evidence="1">
    <location>
        <begin position="19"/>
        <end position="223"/>
    </location>
</feature>
<comment type="caution">
    <text evidence="3">The sequence shown here is derived from an EMBL/GenBank/DDBJ whole genome shotgun (WGS) entry which is preliminary data.</text>
</comment>
<gene>
    <name evidence="3" type="ORF">ENN51_02455</name>
</gene>
<dbReference type="InterPro" id="IPR026444">
    <property type="entry name" value="Secre_tail"/>
</dbReference>
<dbReference type="AlphaFoldDB" id="A0A7V0T4L6"/>
<evidence type="ECO:0000259" key="2">
    <source>
        <dbReference type="Pfam" id="PF13860"/>
    </source>
</evidence>
<dbReference type="Proteomes" id="UP000885672">
    <property type="component" value="Unassembled WGS sequence"/>
</dbReference>
<dbReference type="Gene3D" id="2.60.40.4070">
    <property type="match status" value="1"/>
</dbReference>
<evidence type="ECO:0000313" key="3">
    <source>
        <dbReference type="EMBL" id="HDQ99134.1"/>
    </source>
</evidence>
<sequence>MNRFVFVLLAAAVLAVPAATGNSLYGVLDCADRVTIVDSVFLKQLGRQEIPVYTPGFRGDPGEVDTFDFGSRRWPDEYIRVTYLYGLARMPSVTFRSPEQNTWYELPEPALAASRVKFYIGAGVEEWLRSPAGVRPVGASPNPFAARTTVRFGLAAEGPVRVRLFDRDGRAVRTLADRRFPAGEHALAWDRRDDGGALVQAGVYLLRVETGAGAGSVKLVARD</sequence>
<reference evidence="3" key="1">
    <citation type="journal article" date="2020" name="mSystems">
        <title>Genome- and Community-Level Interaction Insights into Carbon Utilization and Element Cycling Functions of Hydrothermarchaeota in Hydrothermal Sediment.</title>
        <authorList>
            <person name="Zhou Z."/>
            <person name="Liu Y."/>
            <person name="Xu W."/>
            <person name="Pan J."/>
            <person name="Luo Z.H."/>
            <person name="Li M."/>
        </authorList>
    </citation>
    <scope>NUCLEOTIDE SEQUENCE [LARGE SCALE GENOMIC DNA]</scope>
    <source>
        <strain evidence="3">SpSt-1182</strain>
    </source>
</reference>
<name>A0A7V0T4L6_UNCW3</name>
<evidence type="ECO:0000256" key="1">
    <source>
        <dbReference type="SAM" id="SignalP"/>
    </source>
</evidence>
<proteinExistence type="predicted"/>
<feature type="domain" description="FlgD/Vpr Ig-like" evidence="2">
    <location>
        <begin position="159"/>
        <end position="210"/>
    </location>
</feature>